<dbReference type="RefSeq" id="WP_104437613.1">
    <property type="nucleotide sequence ID" value="NZ_PTJA01000007.1"/>
</dbReference>
<organism evidence="2 3">
    <name type="scientific">Lacrimispora xylanisolvens</name>
    <dbReference type="NCBI Taxonomy" id="384636"/>
    <lineage>
        <taxon>Bacteria</taxon>
        <taxon>Bacillati</taxon>
        <taxon>Bacillota</taxon>
        <taxon>Clostridia</taxon>
        <taxon>Lachnospirales</taxon>
        <taxon>Lachnospiraceae</taxon>
        <taxon>Lacrimispora</taxon>
    </lineage>
</organism>
<keyword evidence="3" id="KW-1185">Reference proteome</keyword>
<keyword evidence="1" id="KW-0472">Membrane</keyword>
<gene>
    <name evidence="2" type="ORF">BXY41_107233</name>
</gene>
<evidence type="ECO:0000313" key="2">
    <source>
        <dbReference type="EMBL" id="PPK80300.1"/>
    </source>
</evidence>
<evidence type="ECO:0000256" key="1">
    <source>
        <dbReference type="SAM" id="Phobius"/>
    </source>
</evidence>
<proteinExistence type="predicted"/>
<reference evidence="2 3" key="1">
    <citation type="submission" date="2018-02" db="EMBL/GenBank/DDBJ databases">
        <title>Genomic Encyclopedia of Archaeal and Bacterial Type Strains, Phase II (KMG-II): from individual species to whole genera.</title>
        <authorList>
            <person name="Goeker M."/>
        </authorList>
    </citation>
    <scope>NUCLEOTIDE SEQUENCE [LARGE SCALE GENOMIC DNA]</scope>
    <source>
        <strain evidence="2 3">DSM 3808</strain>
    </source>
</reference>
<keyword evidence="1" id="KW-1133">Transmembrane helix</keyword>
<dbReference type="Proteomes" id="UP000237749">
    <property type="component" value="Unassembled WGS sequence"/>
</dbReference>
<evidence type="ECO:0000313" key="3">
    <source>
        <dbReference type="Proteomes" id="UP000237749"/>
    </source>
</evidence>
<comment type="caution">
    <text evidence="2">The sequence shown here is derived from an EMBL/GenBank/DDBJ whole genome shotgun (WGS) entry which is preliminary data.</text>
</comment>
<feature type="transmembrane region" description="Helical" evidence="1">
    <location>
        <begin position="103"/>
        <end position="122"/>
    </location>
</feature>
<dbReference type="AlphaFoldDB" id="A0A2S6HRQ3"/>
<keyword evidence="1" id="KW-0812">Transmembrane</keyword>
<dbReference type="EMBL" id="PTJA01000007">
    <property type="protein sequence ID" value="PPK80300.1"/>
    <property type="molecule type" value="Genomic_DNA"/>
</dbReference>
<name>A0A2S6HRQ3_9FIRM</name>
<sequence>MVQNKRNNESYYQYRASCSIRKEDGTEEIKNYELETDILYGDLHFWNRLYYLKKSQNMLFDFASREPGIVKCRILQERLVLIPRFTYKSQKTVCRKGSLIKRLLLVIEVIVLLLLVMTRASAAGEEEQGIYAKGQELSYIAGHGEENMVQYILDKD</sequence>
<protein>
    <submittedName>
        <fullName evidence="2">Uncharacterized protein</fullName>
    </submittedName>
</protein>
<accession>A0A2S6HRQ3</accession>